<dbReference type="RefSeq" id="WP_016183763.1">
    <property type="nucleotide sequence ID" value="NZ_JXKI01000005.1"/>
</dbReference>
<comment type="caution">
    <text evidence="1">The sequence shown here is derived from an EMBL/GenBank/DDBJ whole genome shotgun (WGS) entry which is preliminary data.</text>
</comment>
<dbReference type="AlphaFoldDB" id="S1NUI7"/>
<keyword evidence="2" id="KW-1185">Reference proteome</keyword>
<dbReference type="OrthoDB" id="2146076at2"/>
<proteinExistence type="predicted"/>
<dbReference type="PATRIC" id="fig|1121865.3.peg.1594"/>
<gene>
    <name evidence="1" type="ORF">I568_01293</name>
</gene>
<protein>
    <recommendedName>
        <fullName evidence="3">LXG domain-containing protein</fullName>
    </recommendedName>
</protein>
<dbReference type="EMBL" id="ASWJ01000006">
    <property type="protein sequence ID" value="EOW83846.1"/>
    <property type="molecule type" value="Genomic_DNA"/>
</dbReference>
<organism evidence="1 2">
    <name type="scientific">Enterococcus columbae DSM 7374 = ATCC 51263</name>
    <dbReference type="NCBI Taxonomy" id="1121865"/>
    <lineage>
        <taxon>Bacteria</taxon>
        <taxon>Bacillati</taxon>
        <taxon>Bacillota</taxon>
        <taxon>Bacilli</taxon>
        <taxon>Lactobacillales</taxon>
        <taxon>Enterococcaceae</taxon>
        <taxon>Enterococcus</taxon>
    </lineage>
</organism>
<name>S1NUI7_9ENTE</name>
<dbReference type="Proteomes" id="UP000014113">
    <property type="component" value="Unassembled WGS sequence"/>
</dbReference>
<dbReference type="eggNOG" id="ENOG50331U3">
    <property type="taxonomic scope" value="Bacteria"/>
</dbReference>
<evidence type="ECO:0000313" key="1">
    <source>
        <dbReference type="EMBL" id="EOW83846.1"/>
    </source>
</evidence>
<evidence type="ECO:0000313" key="2">
    <source>
        <dbReference type="Proteomes" id="UP000014113"/>
    </source>
</evidence>
<accession>S1NUI7</accession>
<evidence type="ECO:0008006" key="3">
    <source>
        <dbReference type="Google" id="ProtNLM"/>
    </source>
</evidence>
<dbReference type="STRING" id="1121865.OMW_01650"/>
<reference evidence="1 2" key="1">
    <citation type="submission" date="2013-03" db="EMBL/GenBank/DDBJ databases">
        <title>The Genome Sequence of Enterococcus columbae ATCC_51263 (PacBio/Illumina hybrid assembly).</title>
        <authorList>
            <consortium name="The Broad Institute Genomics Platform"/>
            <consortium name="The Broad Institute Genome Sequencing Center for Infectious Disease"/>
            <person name="Earl A."/>
            <person name="Russ C."/>
            <person name="Gilmore M."/>
            <person name="Surin D."/>
            <person name="Walker B."/>
            <person name="Young S."/>
            <person name="Zeng Q."/>
            <person name="Gargeya S."/>
            <person name="Fitzgerald M."/>
            <person name="Haas B."/>
            <person name="Abouelleil A."/>
            <person name="Allen A.W."/>
            <person name="Alvarado L."/>
            <person name="Arachchi H.M."/>
            <person name="Berlin A.M."/>
            <person name="Chapman S.B."/>
            <person name="Gainer-Dewar J."/>
            <person name="Goldberg J."/>
            <person name="Griggs A."/>
            <person name="Gujja S."/>
            <person name="Hansen M."/>
            <person name="Howarth C."/>
            <person name="Imamovic A."/>
            <person name="Ireland A."/>
            <person name="Larimer J."/>
            <person name="McCowan C."/>
            <person name="Murphy C."/>
            <person name="Pearson M."/>
            <person name="Poon T.W."/>
            <person name="Priest M."/>
            <person name="Roberts A."/>
            <person name="Saif S."/>
            <person name="Shea T."/>
            <person name="Sisk P."/>
            <person name="Sykes S."/>
            <person name="Wortman J."/>
            <person name="Nusbaum C."/>
            <person name="Birren B."/>
        </authorList>
    </citation>
    <scope>NUCLEOTIDE SEQUENCE [LARGE SCALE GENOMIC DNA]</scope>
    <source>
        <strain evidence="1 2">ATCC 51263</strain>
    </source>
</reference>
<sequence length="143" mass="15967">MVPDLGFYVQKINQLVQDTEAVGEKMHPKYMIVREAIDGNKVSDLSAEVLADIIQTFESGTKEYEQMLNKLNGLRPPARILGLHKRLHAAYRNYVTGCQAMIASLQAETIDVAAFNAAEKQQDEATDTIGSAIQRMTMLLLKR</sequence>